<name>A0A6P1Y3R2_9SPIR</name>
<dbReference type="RefSeq" id="WP_162664437.1">
    <property type="nucleotide sequence ID" value="NZ_CP048020.1"/>
</dbReference>
<proteinExistence type="predicted"/>
<protein>
    <submittedName>
        <fullName evidence="1">Uncharacterized protein</fullName>
    </submittedName>
</protein>
<organism evidence="1 2">
    <name type="scientific">Treponema vincentii</name>
    <dbReference type="NCBI Taxonomy" id="69710"/>
    <lineage>
        <taxon>Bacteria</taxon>
        <taxon>Pseudomonadati</taxon>
        <taxon>Spirochaetota</taxon>
        <taxon>Spirochaetia</taxon>
        <taxon>Spirochaetales</taxon>
        <taxon>Treponemataceae</taxon>
        <taxon>Treponema</taxon>
    </lineage>
</organism>
<dbReference type="Proteomes" id="UP000464374">
    <property type="component" value="Chromosome"/>
</dbReference>
<sequence>MGLFFNYKKYAEALPIVLPNIDPDDYRRLSKNQILGAIKLYLINNMKIVHDCAEIVNKTENIETFLNRYDLLLKVLYNITIVAKCPVNYLSGDLQKDYDRIIERRSATEKSALDRYINKEKASVESLATEKRKAQKLSQLYEKLTMLAPNFTLENQEYIKSMASEISEAVISAILKSFDLDTWFYSTFDKDEIEIILETCPYFTNEITAFNFNSSALLLAYCIQCFTSEPNYSICRKFANKIDDILNIKKPKAESLHFIYMFLISFFYKYREQDDCLDKAIEYCNKQIAIAKRAKKALGDVEHPGYKQLAIIEKKIKNWSRVIELCNQAKQEGWAGDWDKRIAEAEKSLAKKIDA</sequence>
<reference evidence="1 2" key="1">
    <citation type="submission" date="2020-01" db="EMBL/GenBank/DDBJ databases">
        <title>Complete genome sequence of a human oral phylogroup 1 Treponema sp. strain ATCC 700766, originally isolated from periodontitis dental plaque.</title>
        <authorList>
            <person name="Chan Y."/>
            <person name="Huo Y.-B."/>
            <person name="Yu X.-L."/>
            <person name="Zeng H."/>
            <person name="Leung W.-K."/>
            <person name="Watt R.M."/>
        </authorList>
    </citation>
    <scope>NUCLEOTIDE SEQUENCE [LARGE SCALE GENOMIC DNA]</scope>
    <source>
        <strain evidence="1 2">OMZ 804</strain>
    </source>
</reference>
<evidence type="ECO:0000313" key="2">
    <source>
        <dbReference type="Proteomes" id="UP000464374"/>
    </source>
</evidence>
<gene>
    <name evidence="1" type="ORF">GWP43_12645</name>
</gene>
<dbReference type="EMBL" id="CP048020">
    <property type="protein sequence ID" value="QHX44155.1"/>
    <property type="molecule type" value="Genomic_DNA"/>
</dbReference>
<dbReference type="KEGG" id="trz:GWP43_12645"/>
<evidence type="ECO:0000313" key="1">
    <source>
        <dbReference type="EMBL" id="QHX44155.1"/>
    </source>
</evidence>
<dbReference type="AlphaFoldDB" id="A0A6P1Y3R2"/>
<accession>A0A6P1Y3R2</accession>